<proteinExistence type="predicted"/>
<dbReference type="Gene3D" id="1.10.3380.20">
    <property type="match status" value="1"/>
</dbReference>
<reference evidence="3" key="1">
    <citation type="submission" date="2016-06" db="UniProtKB">
        <authorList>
            <consortium name="WormBaseParasite"/>
        </authorList>
    </citation>
    <scope>IDENTIFICATION</scope>
</reference>
<dbReference type="EMBL" id="UYRT01032089">
    <property type="protein sequence ID" value="VDK74424.1"/>
    <property type="molecule type" value="Genomic_DNA"/>
</dbReference>
<dbReference type="PANTHER" id="PTHR10133">
    <property type="entry name" value="DNA POLYMERASE I"/>
    <property type="match status" value="1"/>
</dbReference>
<reference evidence="1 2" key="2">
    <citation type="submission" date="2018-11" db="EMBL/GenBank/DDBJ databases">
        <authorList>
            <consortium name="Pathogen Informatics"/>
        </authorList>
    </citation>
    <scope>NUCLEOTIDE SEQUENCE [LARGE SCALE GENOMIC DNA]</scope>
</reference>
<organism evidence="3">
    <name type="scientific">Gongylonema pulchrum</name>
    <dbReference type="NCBI Taxonomy" id="637853"/>
    <lineage>
        <taxon>Eukaryota</taxon>
        <taxon>Metazoa</taxon>
        <taxon>Ecdysozoa</taxon>
        <taxon>Nematoda</taxon>
        <taxon>Chromadorea</taxon>
        <taxon>Rhabditida</taxon>
        <taxon>Spirurina</taxon>
        <taxon>Spiruromorpha</taxon>
        <taxon>Spiruroidea</taxon>
        <taxon>Gongylonematidae</taxon>
        <taxon>Gongylonema</taxon>
    </lineage>
</organism>
<dbReference type="GO" id="GO:0003887">
    <property type="term" value="F:DNA-directed DNA polymerase activity"/>
    <property type="evidence" value="ECO:0007669"/>
    <property type="project" value="InterPro"/>
</dbReference>
<name>A0A183DLL1_9BILA</name>
<dbReference type="SUPFAM" id="SSF158702">
    <property type="entry name" value="Sec63 N-terminal domain-like"/>
    <property type="match status" value="1"/>
</dbReference>
<dbReference type="PANTHER" id="PTHR10133:SF62">
    <property type="entry name" value="DNA POLYMERASE THETA"/>
    <property type="match status" value="1"/>
</dbReference>
<sequence length="81" mass="8889">MVVTFCERLGWTYLQSVLDGFAERLTFGVSKDLTELVQIEGIDGARARAFHSANVTTIATLSNTSVNDVVKILRSAVPFIK</sequence>
<keyword evidence="2" id="KW-1185">Reference proteome</keyword>
<evidence type="ECO:0000313" key="2">
    <source>
        <dbReference type="Proteomes" id="UP000271098"/>
    </source>
</evidence>
<protein>
    <submittedName>
        <fullName evidence="3">UmuC domain-containing protein</fullName>
    </submittedName>
</protein>
<dbReference type="Proteomes" id="UP000271098">
    <property type="component" value="Unassembled WGS sequence"/>
</dbReference>
<dbReference type="InterPro" id="IPR002298">
    <property type="entry name" value="DNA_polymerase_A"/>
</dbReference>
<accession>A0A183DLL1</accession>
<dbReference type="GO" id="GO:0006261">
    <property type="term" value="P:DNA-templated DNA replication"/>
    <property type="evidence" value="ECO:0007669"/>
    <property type="project" value="InterPro"/>
</dbReference>
<dbReference type="AlphaFoldDB" id="A0A183DLL1"/>
<dbReference type="GO" id="GO:0097681">
    <property type="term" value="P:double-strand break repair via alternative nonhomologous end joining"/>
    <property type="evidence" value="ECO:0007669"/>
    <property type="project" value="TreeGrafter"/>
</dbReference>
<evidence type="ECO:0000313" key="1">
    <source>
        <dbReference type="EMBL" id="VDK74424.1"/>
    </source>
</evidence>
<dbReference type="OrthoDB" id="2320933at2759"/>
<dbReference type="WBParaSite" id="GPUH_0000961301-mRNA-1">
    <property type="protein sequence ID" value="GPUH_0000961301-mRNA-1"/>
    <property type="gene ID" value="GPUH_0000961301"/>
</dbReference>
<evidence type="ECO:0000313" key="3">
    <source>
        <dbReference type="WBParaSite" id="GPUH_0000961301-mRNA-1"/>
    </source>
</evidence>
<gene>
    <name evidence="1" type="ORF">GPUH_LOCUS9602</name>
</gene>